<organism evidence="3 4">
    <name type="scientific">Anaeramoeba flamelloides</name>
    <dbReference type="NCBI Taxonomy" id="1746091"/>
    <lineage>
        <taxon>Eukaryota</taxon>
        <taxon>Metamonada</taxon>
        <taxon>Anaeramoebidae</taxon>
        <taxon>Anaeramoeba</taxon>
    </lineage>
</organism>
<evidence type="ECO:0000313" key="4">
    <source>
        <dbReference type="Proteomes" id="UP001146793"/>
    </source>
</evidence>
<dbReference type="InterPro" id="IPR046347">
    <property type="entry name" value="bZIP_sf"/>
</dbReference>
<feature type="compositionally biased region" description="Basic residues" evidence="1">
    <location>
        <begin position="188"/>
        <end position="213"/>
    </location>
</feature>
<evidence type="ECO:0000259" key="2">
    <source>
        <dbReference type="PROSITE" id="PS50217"/>
    </source>
</evidence>
<feature type="region of interest" description="Disordered" evidence="1">
    <location>
        <begin position="144"/>
        <end position="216"/>
    </location>
</feature>
<feature type="compositionally biased region" description="Low complexity" evidence="1">
    <location>
        <begin position="370"/>
        <end position="384"/>
    </location>
</feature>
<dbReference type="GO" id="GO:0003700">
    <property type="term" value="F:DNA-binding transcription factor activity"/>
    <property type="evidence" value="ECO:0007669"/>
    <property type="project" value="InterPro"/>
</dbReference>
<feature type="domain" description="BZIP" evidence="2">
    <location>
        <begin position="285"/>
        <end position="348"/>
    </location>
</feature>
<feature type="compositionally biased region" description="Basic and acidic residues" evidence="1">
    <location>
        <begin position="144"/>
        <end position="172"/>
    </location>
</feature>
<dbReference type="EMBL" id="JANTQA010000070">
    <property type="protein sequence ID" value="KAJ3425778.1"/>
    <property type="molecule type" value="Genomic_DNA"/>
</dbReference>
<evidence type="ECO:0000256" key="1">
    <source>
        <dbReference type="SAM" id="MobiDB-lite"/>
    </source>
</evidence>
<evidence type="ECO:0000313" key="3">
    <source>
        <dbReference type="EMBL" id="KAJ3425778.1"/>
    </source>
</evidence>
<dbReference type="InterPro" id="IPR004827">
    <property type="entry name" value="bZIP"/>
</dbReference>
<dbReference type="SUPFAM" id="SSF57959">
    <property type="entry name" value="Leucine zipper domain"/>
    <property type="match status" value="1"/>
</dbReference>
<accession>A0AAV7YE02</accession>
<gene>
    <name evidence="3" type="ORF">M0812_28224</name>
</gene>
<comment type="caution">
    <text evidence="3">The sequence shown here is derived from an EMBL/GenBank/DDBJ whole genome shotgun (WGS) entry which is preliminary data.</text>
</comment>
<feature type="region of interest" description="Disordered" evidence="1">
    <location>
        <begin position="370"/>
        <end position="389"/>
    </location>
</feature>
<name>A0AAV7YE02_9EUKA</name>
<reference evidence="3" key="1">
    <citation type="submission" date="2022-08" db="EMBL/GenBank/DDBJ databases">
        <title>Novel sulphate-reducing endosymbionts in the free-living metamonad Anaeramoeba.</title>
        <authorList>
            <person name="Jerlstrom-Hultqvist J."/>
            <person name="Cepicka I."/>
            <person name="Gallot-Lavallee L."/>
            <person name="Salas-Leiva D."/>
            <person name="Curtis B.A."/>
            <person name="Zahonova K."/>
            <person name="Pipaliya S."/>
            <person name="Dacks J."/>
            <person name="Roger A.J."/>
        </authorList>
    </citation>
    <scope>NUCLEOTIDE SEQUENCE</scope>
    <source>
        <strain evidence="3">Busselton2</strain>
    </source>
</reference>
<dbReference type="PROSITE" id="PS50217">
    <property type="entry name" value="BZIP"/>
    <property type="match status" value="1"/>
</dbReference>
<sequence>MDFDTCNQNTFEDYAPLLIQNKNLSNALEETCSETFLSSEGIGSFHHDISDELLEPLENEELNKKFLNEKDNSKFFLSPIPKGYRLNCFEENEQVEAIEEESVLEKEEEEKVEKVTPTKFQKRKKLIEVKKKEERNLSELKNWVKNESSKSETPKKDKSGSEKNHTSKFEKKTKNRRKKQKFNQEEKKKKKKPKLRKKRKRFKKRIQVRKRSSQKKEIIKTQVMKKKCKNEKKKKIDSKLPPEILALQPPKKRAQLFYLDIEMTKYEKNQLRALSKDELAKLSTKDRIERKRIRDRISARNSRQKQKQYLERLEEHTLSIIKEKNNFEVKSNLLEKENCKLKNEIQNLTQLLYSLTNSKNIDNIKIQNYNQNKNTNTNSNNNTNRDCSNDLKDEKFKGLALKSKCSKNKLNENKKLIHSILIKK</sequence>
<protein>
    <submittedName>
        <fullName evidence="3">B-zip transcription factor (Eurofung)-related</fullName>
    </submittedName>
</protein>
<dbReference type="Gene3D" id="1.20.5.170">
    <property type="match status" value="1"/>
</dbReference>
<dbReference type="Proteomes" id="UP001146793">
    <property type="component" value="Unassembled WGS sequence"/>
</dbReference>
<dbReference type="SMART" id="SM00338">
    <property type="entry name" value="BRLZ"/>
    <property type="match status" value="1"/>
</dbReference>
<proteinExistence type="predicted"/>
<dbReference type="AlphaFoldDB" id="A0AAV7YE02"/>